<keyword evidence="9" id="KW-0234">DNA repair</keyword>
<evidence type="ECO:0000256" key="1">
    <source>
        <dbReference type="ARBA" id="ARBA00007705"/>
    </source>
</evidence>
<reference evidence="14" key="1">
    <citation type="journal article" date="2013" name="Proc. Natl. Acad. Sci. U.S.A.">
        <title>Genome structure and metabolic features in the red seaweed Chondrus crispus shed light on evolution of the Archaeplastida.</title>
        <authorList>
            <person name="Collen J."/>
            <person name="Porcel B."/>
            <person name="Carre W."/>
            <person name="Ball S.G."/>
            <person name="Chaparro C."/>
            <person name="Tonon T."/>
            <person name="Barbeyron T."/>
            <person name="Michel G."/>
            <person name="Noel B."/>
            <person name="Valentin K."/>
            <person name="Elias M."/>
            <person name="Artiguenave F."/>
            <person name="Arun A."/>
            <person name="Aury J.M."/>
            <person name="Barbosa-Neto J.F."/>
            <person name="Bothwell J.H."/>
            <person name="Bouget F.Y."/>
            <person name="Brillet L."/>
            <person name="Cabello-Hurtado F."/>
            <person name="Capella-Gutierrez S."/>
            <person name="Charrier B."/>
            <person name="Cladiere L."/>
            <person name="Cock J.M."/>
            <person name="Coelho S.M."/>
            <person name="Colleoni C."/>
            <person name="Czjzek M."/>
            <person name="Da Silva C."/>
            <person name="Delage L."/>
            <person name="Denoeud F."/>
            <person name="Deschamps P."/>
            <person name="Dittami S.M."/>
            <person name="Gabaldon T."/>
            <person name="Gachon C.M."/>
            <person name="Groisillier A."/>
            <person name="Herve C."/>
            <person name="Jabbari K."/>
            <person name="Katinka M."/>
            <person name="Kloareg B."/>
            <person name="Kowalczyk N."/>
            <person name="Labadie K."/>
            <person name="Leblanc C."/>
            <person name="Lopez P.J."/>
            <person name="McLachlan D.H."/>
            <person name="Meslet-Cladiere L."/>
            <person name="Moustafa A."/>
            <person name="Nehr Z."/>
            <person name="Nyvall Collen P."/>
            <person name="Panaud O."/>
            <person name="Partensky F."/>
            <person name="Poulain J."/>
            <person name="Rensing S.A."/>
            <person name="Rousvoal S."/>
            <person name="Samson G."/>
            <person name="Symeonidi A."/>
            <person name="Weissenbach J."/>
            <person name="Zambounis A."/>
            <person name="Wincker P."/>
            <person name="Boyen C."/>
        </authorList>
    </citation>
    <scope>NUCLEOTIDE SEQUENCE [LARGE SCALE GENOMIC DNA]</scope>
    <source>
        <strain evidence="14">cv. Stackhouse</strain>
    </source>
</reference>
<evidence type="ECO:0000256" key="5">
    <source>
        <dbReference type="ARBA" id="ARBA00022705"/>
    </source>
</evidence>
<dbReference type="EMBL" id="HG001843">
    <property type="protein sequence ID" value="CDF77550.1"/>
    <property type="molecule type" value="Genomic_DNA"/>
</dbReference>
<keyword evidence="6" id="KW-0227">DNA damage</keyword>
<evidence type="ECO:0000256" key="3">
    <source>
        <dbReference type="ARBA" id="ARBA00022679"/>
    </source>
</evidence>
<dbReference type="FunFam" id="1.10.150.20:FF:000002">
    <property type="entry name" value="DNA polymerase I"/>
    <property type="match status" value="1"/>
</dbReference>
<dbReference type="PRINTS" id="PR00868">
    <property type="entry name" value="DNAPOLI"/>
</dbReference>
<dbReference type="SMART" id="SM00279">
    <property type="entry name" value="HhH2"/>
    <property type="match status" value="1"/>
</dbReference>
<dbReference type="InterPro" id="IPR036279">
    <property type="entry name" value="5-3_exonuclease_C_sf"/>
</dbReference>
<dbReference type="PANTHER" id="PTHR10133:SF27">
    <property type="entry name" value="DNA POLYMERASE NU"/>
    <property type="match status" value="1"/>
</dbReference>
<keyword evidence="4" id="KW-0548">Nucleotidyltransferase</keyword>
<evidence type="ECO:0000259" key="11">
    <source>
        <dbReference type="SMART" id="SM00475"/>
    </source>
</evidence>
<dbReference type="NCBIfam" id="TIGR00593">
    <property type="entry name" value="pola"/>
    <property type="match status" value="1"/>
</dbReference>
<dbReference type="SUPFAM" id="SSF47807">
    <property type="entry name" value="5' to 3' exonuclease, C-terminal subdomain"/>
    <property type="match status" value="1"/>
</dbReference>
<accession>S0F308</accession>
<keyword evidence="8" id="KW-0238">DNA-binding</keyword>
<protein>
    <recommendedName>
        <fullName evidence="2">DNA-directed DNA polymerase</fullName>
        <ecNumber evidence="2">2.7.7.7</ecNumber>
    </recommendedName>
</protein>
<dbReference type="AlphaFoldDB" id="S0F308"/>
<dbReference type="InterPro" id="IPR018320">
    <property type="entry name" value="DNA_polymerase_1"/>
</dbReference>
<dbReference type="SMART" id="SM00482">
    <property type="entry name" value="POLAc"/>
    <property type="match status" value="1"/>
</dbReference>
<name>S0F308_CHOCR</name>
<dbReference type="Proteomes" id="UP000012073">
    <property type="component" value="Unassembled WGS sequence"/>
</dbReference>
<dbReference type="Gene3D" id="3.40.50.1010">
    <property type="entry name" value="5'-nuclease"/>
    <property type="match status" value="1"/>
</dbReference>
<dbReference type="InterPro" id="IPR002298">
    <property type="entry name" value="DNA_polymerase_A"/>
</dbReference>
<keyword evidence="5" id="KW-0235">DNA replication</keyword>
<evidence type="ECO:0000256" key="7">
    <source>
        <dbReference type="ARBA" id="ARBA00022932"/>
    </source>
</evidence>
<dbReference type="CDD" id="cd09898">
    <property type="entry name" value="H3TH_53EXO"/>
    <property type="match status" value="1"/>
</dbReference>
<dbReference type="GO" id="GO:0003677">
    <property type="term" value="F:DNA binding"/>
    <property type="evidence" value="ECO:0007669"/>
    <property type="project" value="UniProtKB-KW"/>
</dbReference>
<dbReference type="InterPro" id="IPR043502">
    <property type="entry name" value="DNA/RNA_pol_sf"/>
</dbReference>
<sequence>MPLPRIPGHPPASLSFALPILFRSRVTHPSLCPRCATPTPSCSTSRPIIPLLSTPSPSGNVESPPQSAPLGPATSLFIIDAFGLIYRAYYALSATTMSSFHMFDTRAVYGFTMVLAKFLHRHAPTSPVVVVFEGQRLHEQKDFRTALYPDYKAHRGKTPTAIIHAVPWVKAICKALGLTILEIDSFEADDAIGSLTRQASSNRIKSIIVSNDKDFRQLLDRDLVSILRFGARDSYEYITEQSFRDDFSDLHPRQYVDVLTLIGDKADGLKGVSGIGVRTAPKLIAHYGSLEALLDAVREYFRLCEEDTSGKKAPKAGLVFPELPFITLRFAKALKESEQHALLVKRLITIREDLHLSELEGMNFHRKPIDKRETLLLMRKLEFTNKGLINRLLDSANGISEVQLESHVAAPPGAVHRSTQLPSGAIKEEADAERVISSSSHNRPISSLESKPPFMTDIIVLPTAQQIEMFVSEVSDRVAIVPILSRSKKERELIGCAVGANPGEAYVFHITPDHPLPDSLMAILTNPHVEKHGWFLKDLYKGIIQEYHVKIQGKLFDMRIAAELLHAGEKVTDSKLASLYMRDGIFDSLIPDTHHRITTPHSDSGAALLCGTALQFSAKLEKTLCATNLDTILHCAELPLIPVLGDMEITGVPVDVASLLEYEKFVRSRVEEIESAVQELVLPFLGSAKIFRASSRDDVACLLFETWKINTKMSRTKAGKYSVSKQVLSAIAKDGRLEEHMRNFASLMLEHREASKILNTYTASLISAVLPDGRIRCTFNQEAASTGRLSTAKPNLQSLPIRSALGRKIRGMVKAPEGFSILCADYSQIEMRIMASLCSDKNLCCVLSSGEDIHRYVASTVFNVSEEEVTEVQRKKAKEVNYGIWYGISAYGLGQQLQIPTRDAQELISQFHIEFPLVKDLTQELVEKAKRDGYAETILGRRLSLPLLIHGGPQERKAAARVAVNMPIQGTQADMMKVAMVRIAERLQSGNAASKLILQIHDELVVQVENSELDDVVKVVEEEMIMALPLNGMEVVVNTGVGPSWLHAAAR</sequence>
<dbReference type="GO" id="GO:0006261">
    <property type="term" value="P:DNA-templated DNA replication"/>
    <property type="evidence" value="ECO:0007669"/>
    <property type="project" value="InterPro"/>
</dbReference>
<evidence type="ECO:0000256" key="9">
    <source>
        <dbReference type="ARBA" id="ARBA00023204"/>
    </source>
</evidence>
<dbReference type="OrthoDB" id="3123at2759"/>
<dbReference type="CDD" id="cd09859">
    <property type="entry name" value="PIN_53EXO"/>
    <property type="match status" value="1"/>
</dbReference>
<evidence type="ECO:0000313" key="14">
    <source>
        <dbReference type="Proteomes" id="UP000012073"/>
    </source>
</evidence>
<dbReference type="Pfam" id="PF02739">
    <property type="entry name" value="5_3_exonuc_N"/>
    <property type="match status" value="1"/>
</dbReference>
<dbReference type="InterPro" id="IPR001098">
    <property type="entry name" value="DNA-dir_DNA_pol_A_palm_dom"/>
</dbReference>
<dbReference type="SUPFAM" id="SSF56672">
    <property type="entry name" value="DNA/RNA polymerases"/>
    <property type="match status" value="1"/>
</dbReference>
<dbReference type="STRING" id="2769.S0F308"/>
<gene>
    <name evidence="13" type="ORF">CHC_T00005408001</name>
</gene>
<dbReference type="InterPro" id="IPR019760">
    <property type="entry name" value="DNA-dir_DNA_pol_A_CS"/>
</dbReference>
<dbReference type="GO" id="GO:0006302">
    <property type="term" value="P:double-strand break repair"/>
    <property type="evidence" value="ECO:0007669"/>
    <property type="project" value="TreeGrafter"/>
</dbReference>
<dbReference type="InterPro" id="IPR012337">
    <property type="entry name" value="RNaseH-like_sf"/>
</dbReference>
<keyword evidence="3" id="KW-0808">Transferase</keyword>
<dbReference type="KEGG" id="ccp:CHC_T00005408001"/>
<evidence type="ECO:0000256" key="6">
    <source>
        <dbReference type="ARBA" id="ARBA00022763"/>
    </source>
</evidence>
<keyword evidence="14" id="KW-1185">Reference proteome</keyword>
<evidence type="ECO:0000256" key="4">
    <source>
        <dbReference type="ARBA" id="ARBA00022695"/>
    </source>
</evidence>
<dbReference type="Gramene" id="CDF77550">
    <property type="protein sequence ID" value="CDF77550"/>
    <property type="gene ID" value="CHC_T00005408001"/>
</dbReference>
<dbReference type="SUPFAM" id="SSF53098">
    <property type="entry name" value="Ribonuclease H-like"/>
    <property type="match status" value="1"/>
</dbReference>
<dbReference type="Gene3D" id="1.10.150.20">
    <property type="entry name" value="5' to 3' exonuclease, C-terminal subdomain"/>
    <property type="match status" value="2"/>
</dbReference>
<dbReference type="InterPro" id="IPR002421">
    <property type="entry name" value="5-3_exonuclease"/>
</dbReference>
<dbReference type="Gene3D" id="1.20.1060.10">
    <property type="entry name" value="Taq DNA Polymerase, Chain T, domain 4"/>
    <property type="match status" value="1"/>
</dbReference>
<evidence type="ECO:0000313" key="13">
    <source>
        <dbReference type="EMBL" id="CDF77550.1"/>
    </source>
</evidence>
<dbReference type="PANTHER" id="PTHR10133">
    <property type="entry name" value="DNA POLYMERASE I"/>
    <property type="match status" value="1"/>
</dbReference>
<dbReference type="InterPro" id="IPR008918">
    <property type="entry name" value="HhH2"/>
</dbReference>
<dbReference type="GO" id="GO:0003887">
    <property type="term" value="F:DNA-directed DNA polymerase activity"/>
    <property type="evidence" value="ECO:0007669"/>
    <property type="project" value="UniProtKB-KW"/>
</dbReference>
<dbReference type="SUPFAM" id="SSF88723">
    <property type="entry name" value="PIN domain-like"/>
    <property type="match status" value="1"/>
</dbReference>
<comment type="similarity">
    <text evidence="1">Belongs to the DNA polymerase type-A family.</text>
</comment>
<evidence type="ECO:0000256" key="10">
    <source>
        <dbReference type="ARBA" id="ARBA00049244"/>
    </source>
</evidence>
<feature type="domain" description="DNA-directed DNA polymerase family A palm" evidence="12">
    <location>
        <begin position="806"/>
        <end position="1012"/>
    </location>
</feature>
<evidence type="ECO:0000256" key="2">
    <source>
        <dbReference type="ARBA" id="ARBA00012417"/>
    </source>
</evidence>
<dbReference type="Gene3D" id="3.30.420.10">
    <property type="entry name" value="Ribonuclease H-like superfamily/Ribonuclease H"/>
    <property type="match status" value="1"/>
</dbReference>
<comment type="catalytic activity">
    <reaction evidence="10">
        <text>DNA(n) + a 2'-deoxyribonucleoside 5'-triphosphate = DNA(n+1) + diphosphate</text>
        <dbReference type="Rhea" id="RHEA:22508"/>
        <dbReference type="Rhea" id="RHEA-COMP:17339"/>
        <dbReference type="Rhea" id="RHEA-COMP:17340"/>
        <dbReference type="ChEBI" id="CHEBI:33019"/>
        <dbReference type="ChEBI" id="CHEBI:61560"/>
        <dbReference type="ChEBI" id="CHEBI:173112"/>
        <dbReference type="EC" id="2.7.7.7"/>
    </reaction>
</comment>
<dbReference type="InterPro" id="IPR020045">
    <property type="entry name" value="DNA_polI_H3TH"/>
</dbReference>
<proteinExistence type="inferred from homology"/>
<organism evidence="13 14">
    <name type="scientific">Chondrus crispus</name>
    <name type="common">Carrageen Irish moss</name>
    <name type="synonym">Polymorpha crispa</name>
    <dbReference type="NCBI Taxonomy" id="2769"/>
    <lineage>
        <taxon>Eukaryota</taxon>
        <taxon>Rhodophyta</taxon>
        <taxon>Florideophyceae</taxon>
        <taxon>Rhodymeniophycidae</taxon>
        <taxon>Gigartinales</taxon>
        <taxon>Gigartinaceae</taxon>
        <taxon>Chondrus</taxon>
    </lineage>
</organism>
<keyword evidence="7" id="KW-0239">DNA-directed DNA polymerase</keyword>
<feature type="domain" description="5'-3' exonuclease" evidence="11">
    <location>
        <begin position="71"/>
        <end position="365"/>
    </location>
</feature>
<dbReference type="GeneID" id="17325045"/>
<dbReference type="InterPro" id="IPR036397">
    <property type="entry name" value="RNaseH_sf"/>
</dbReference>
<evidence type="ECO:0000259" key="12">
    <source>
        <dbReference type="SMART" id="SM00482"/>
    </source>
</evidence>
<dbReference type="OMA" id="NRPPMPD"/>
<dbReference type="Gene3D" id="3.30.70.370">
    <property type="match status" value="1"/>
</dbReference>
<evidence type="ECO:0000256" key="8">
    <source>
        <dbReference type="ARBA" id="ARBA00023125"/>
    </source>
</evidence>
<dbReference type="InterPro" id="IPR029060">
    <property type="entry name" value="PIN-like_dom_sf"/>
</dbReference>
<dbReference type="PROSITE" id="PS00447">
    <property type="entry name" value="DNA_POLYMERASE_A"/>
    <property type="match status" value="1"/>
</dbReference>
<dbReference type="Pfam" id="PF00476">
    <property type="entry name" value="DNA_pol_A"/>
    <property type="match status" value="1"/>
</dbReference>
<dbReference type="InterPro" id="IPR020046">
    <property type="entry name" value="5-3_exonucl_a-hlix_arch_N"/>
</dbReference>
<dbReference type="EC" id="2.7.7.7" evidence="2"/>
<dbReference type="GO" id="GO:0008409">
    <property type="term" value="F:5'-3' exonuclease activity"/>
    <property type="evidence" value="ECO:0007669"/>
    <property type="project" value="InterPro"/>
</dbReference>
<dbReference type="RefSeq" id="XP_005717334.1">
    <property type="nucleotide sequence ID" value="XM_005717277.1"/>
</dbReference>
<dbReference type="Pfam" id="PF01367">
    <property type="entry name" value="5_3_exonuc"/>
    <property type="match status" value="1"/>
</dbReference>
<dbReference type="SMART" id="SM00475">
    <property type="entry name" value="53EXOc"/>
    <property type="match status" value="1"/>
</dbReference>